<evidence type="ECO:0000313" key="3">
    <source>
        <dbReference type="Proteomes" id="UP000199300"/>
    </source>
</evidence>
<dbReference type="OrthoDB" id="2182676at2"/>
<dbReference type="Pfam" id="PF04854">
    <property type="entry name" value="DUF624"/>
    <property type="match status" value="1"/>
</dbReference>
<dbReference type="Proteomes" id="UP000199300">
    <property type="component" value="Unassembled WGS sequence"/>
</dbReference>
<keyword evidence="1" id="KW-0812">Transmembrane</keyword>
<keyword evidence="1" id="KW-0472">Membrane</keyword>
<reference evidence="2 3" key="1">
    <citation type="submission" date="2016-10" db="EMBL/GenBank/DDBJ databases">
        <authorList>
            <person name="de Groot N.N."/>
        </authorList>
    </citation>
    <scope>NUCLEOTIDE SEQUENCE [LARGE SCALE GENOMIC DNA]</scope>
    <source>
        <strain evidence="2 3">CGMCC 1.10434</strain>
    </source>
</reference>
<feature type="transmembrane region" description="Helical" evidence="1">
    <location>
        <begin position="145"/>
        <end position="170"/>
    </location>
</feature>
<keyword evidence="1" id="KW-1133">Transmembrane helix</keyword>
<dbReference type="InterPro" id="IPR006938">
    <property type="entry name" value="DUF624"/>
</dbReference>
<proteinExistence type="predicted"/>
<evidence type="ECO:0000313" key="2">
    <source>
        <dbReference type="EMBL" id="SEO87953.1"/>
    </source>
</evidence>
<gene>
    <name evidence="2" type="ORF">SAMN04488134_11547</name>
</gene>
<sequence length="212" mass="23599">MYLENQPILQKLYTLAIWISRLATVNLLWLSFTVLGLGLFGIGPATAAMSAVISRWIDSDISFSIVRVFVSVFRKYFFKTNLIFLSLALIASVLVYNYAFIEANNLPVFYRVVTLAMGVIHLLMSIIIIPLYTNNDVGIVTLFKTSALFVVGYPVNSIIIAVTAAGLIIIQLFMPGLLFFFSGSGITFVVVLRMKKAIAKTRAIQNERLENT</sequence>
<feature type="transmembrane region" description="Helical" evidence="1">
    <location>
        <begin position="77"/>
        <end position="96"/>
    </location>
</feature>
<dbReference type="STRING" id="872970.SAMN04488134_11547"/>
<organism evidence="2 3">
    <name type="scientific">Amphibacillus marinus</name>
    <dbReference type="NCBI Taxonomy" id="872970"/>
    <lineage>
        <taxon>Bacteria</taxon>
        <taxon>Bacillati</taxon>
        <taxon>Bacillota</taxon>
        <taxon>Bacilli</taxon>
        <taxon>Bacillales</taxon>
        <taxon>Bacillaceae</taxon>
        <taxon>Amphibacillus</taxon>
    </lineage>
</organism>
<accession>A0A1H8TBU0</accession>
<name>A0A1H8TBU0_9BACI</name>
<dbReference type="EMBL" id="FODJ01000015">
    <property type="protein sequence ID" value="SEO87953.1"/>
    <property type="molecule type" value="Genomic_DNA"/>
</dbReference>
<dbReference type="AlphaFoldDB" id="A0A1H8TBU0"/>
<dbReference type="RefSeq" id="WP_091500126.1">
    <property type="nucleotide sequence ID" value="NZ_FODJ01000015.1"/>
</dbReference>
<feature type="transmembrane region" description="Helical" evidence="1">
    <location>
        <begin position="108"/>
        <end position="133"/>
    </location>
</feature>
<feature type="transmembrane region" description="Helical" evidence="1">
    <location>
        <begin position="176"/>
        <end position="194"/>
    </location>
</feature>
<evidence type="ECO:0000256" key="1">
    <source>
        <dbReference type="SAM" id="Phobius"/>
    </source>
</evidence>
<keyword evidence="3" id="KW-1185">Reference proteome</keyword>
<protein>
    <submittedName>
        <fullName evidence="2">Uncharacterized membrane protein YesL</fullName>
    </submittedName>
</protein>